<keyword evidence="1" id="KW-0732">Signal</keyword>
<dbReference type="AlphaFoldDB" id="A0A7I8W8U7"/>
<accession>A0A7I8W8U7</accession>
<protein>
    <submittedName>
        <fullName evidence="2">Uncharacterized protein</fullName>
    </submittedName>
</protein>
<dbReference type="EMBL" id="CAJFCJ010000021">
    <property type="protein sequence ID" value="CAD5124550.1"/>
    <property type="molecule type" value="Genomic_DNA"/>
</dbReference>
<evidence type="ECO:0000313" key="3">
    <source>
        <dbReference type="Proteomes" id="UP000549394"/>
    </source>
</evidence>
<sequence length="224" mass="25196">MMTFKVCLVVLLQAAFTDLVLGVTTIIDVQQSLSVARDEASELFTESVEQFYPVHANCFGGVGNDEFEKCAHWADGLSVSLSAPEPYLYLGGPGSNSDLAVIRDVLQTYKLLFEQIQAEQDREFFWPCTRQTSSPCSYVCDYKRLDYLDYCCYIYSDILPAVDSAVLDIQNYLGQAANVTYELTEIGLTSTDSDIREFQLLSSFILKKHLEHGILYAQNYQPPV</sequence>
<proteinExistence type="predicted"/>
<dbReference type="Proteomes" id="UP000549394">
    <property type="component" value="Unassembled WGS sequence"/>
</dbReference>
<comment type="caution">
    <text evidence="2">The sequence shown here is derived from an EMBL/GenBank/DDBJ whole genome shotgun (WGS) entry which is preliminary data.</text>
</comment>
<evidence type="ECO:0000256" key="1">
    <source>
        <dbReference type="SAM" id="SignalP"/>
    </source>
</evidence>
<keyword evidence="3" id="KW-1185">Reference proteome</keyword>
<evidence type="ECO:0000313" key="2">
    <source>
        <dbReference type="EMBL" id="CAD5124550.1"/>
    </source>
</evidence>
<feature type="signal peptide" evidence="1">
    <location>
        <begin position="1"/>
        <end position="22"/>
    </location>
</feature>
<feature type="chain" id="PRO_5029810336" evidence="1">
    <location>
        <begin position="23"/>
        <end position="224"/>
    </location>
</feature>
<reference evidence="2 3" key="1">
    <citation type="submission" date="2020-08" db="EMBL/GenBank/DDBJ databases">
        <authorList>
            <person name="Hejnol A."/>
        </authorList>
    </citation>
    <scope>NUCLEOTIDE SEQUENCE [LARGE SCALE GENOMIC DNA]</scope>
</reference>
<name>A0A7I8W8U7_9ANNE</name>
<organism evidence="2 3">
    <name type="scientific">Dimorphilus gyrociliatus</name>
    <dbReference type="NCBI Taxonomy" id="2664684"/>
    <lineage>
        <taxon>Eukaryota</taxon>
        <taxon>Metazoa</taxon>
        <taxon>Spiralia</taxon>
        <taxon>Lophotrochozoa</taxon>
        <taxon>Annelida</taxon>
        <taxon>Polychaeta</taxon>
        <taxon>Polychaeta incertae sedis</taxon>
        <taxon>Dinophilidae</taxon>
        <taxon>Dimorphilus</taxon>
    </lineage>
</organism>
<gene>
    <name evidence="2" type="ORF">DGYR_LOCUS12085</name>
</gene>